<dbReference type="VEuPathDB" id="TrichDB:TVAG_131440"/>
<dbReference type="AlphaFoldDB" id="A2GFY7"/>
<dbReference type="Proteomes" id="UP000001542">
    <property type="component" value="Unassembled WGS sequence"/>
</dbReference>
<proteinExistence type="predicted"/>
<reference evidence="1" key="2">
    <citation type="journal article" date="2007" name="Science">
        <title>Draft genome sequence of the sexually transmitted pathogen Trichomonas vaginalis.</title>
        <authorList>
            <person name="Carlton J.M."/>
            <person name="Hirt R.P."/>
            <person name="Silva J.C."/>
            <person name="Delcher A.L."/>
            <person name="Schatz M."/>
            <person name="Zhao Q."/>
            <person name="Wortman J.R."/>
            <person name="Bidwell S.L."/>
            <person name="Alsmark U.C.M."/>
            <person name="Besteiro S."/>
            <person name="Sicheritz-Ponten T."/>
            <person name="Noel C.J."/>
            <person name="Dacks J.B."/>
            <person name="Foster P.G."/>
            <person name="Simillion C."/>
            <person name="Van de Peer Y."/>
            <person name="Miranda-Saavedra D."/>
            <person name="Barton G.J."/>
            <person name="Westrop G.D."/>
            <person name="Mueller S."/>
            <person name="Dessi D."/>
            <person name="Fiori P.L."/>
            <person name="Ren Q."/>
            <person name="Paulsen I."/>
            <person name="Zhang H."/>
            <person name="Bastida-Corcuera F.D."/>
            <person name="Simoes-Barbosa A."/>
            <person name="Brown M.T."/>
            <person name="Hayes R.D."/>
            <person name="Mukherjee M."/>
            <person name="Okumura C.Y."/>
            <person name="Schneider R."/>
            <person name="Smith A.J."/>
            <person name="Vanacova S."/>
            <person name="Villalvazo M."/>
            <person name="Haas B.J."/>
            <person name="Pertea M."/>
            <person name="Feldblyum T.V."/>
            <person name="Utterback T.R."/>
            <person name="Shu C.L."/>
            <person name="Osoegawa K."/>
            <person name="de Jong P.J."/>
            <person name="Hrdy I."/>
            <person name="Horvathova L."/>
            <person name="Zubacova Z."/>
            <person name="Dolezal P."/>
            <person name="Malik S.B."/>
            <person name="Logsdon J.M. Jr."/>
            <person name="Henze K."/>
            <person name="Gupta A."/>
            <person name="Wang C.C."/>
            <person name="Dunne R.L."/>
            <person name="Upcroft J.A."/>
            <person name="Upcroft P."/>
            <person name="White O."/>
            <person name="Salzberg S.L."/>
            <person name="Tang P."/>
            <person name="Chiu C.-H."/>
            <person name="Lee Y.-S."/>
            <person name="Embley T.M."/>
            <person name="Coombs G.H."/>
            <person name="Mottram J.C."/>
            <person name="Tachezy J."/>
            <person name="Fraser-Liggett C.M."/>
            <person name="Johnson P.J."/>
        </authorList>
    </citation>
    <scope>NUCLEOTIDE SEQUENCE [LARGE SCALE GENOMIC DNA]</scope>
    <source>
        <strain evidence="1">G3</strain>
    </source>
</reference>
<protein>
    <submittedName>
        <fullName evidence="1">Uncharacterized protein</fullName>
    </submittedName>
</protein>
<reference evidence="1" key="1">
    <citation type="submission" date="2006-10" db="EMBL/GenBank/DDBJ databases">
        <authorList>
            <person name="Amadeo P."/>
            <person name="Zhao Q."/>
            <person name="Wortman J."/>
            <person name="Fraser-Liggett C."/>
            <person name="Carlton J."/>
        </authorList>
    </citation>
    <scope>NUCLEOTIDE SEQUENCE</scope>
    <source>
        <strain evidence="1">G3</strain>
    </source>
</reference>
<dbReference type="KEGG" id="tva:4741563"/>
<dbReference type="InParanoid" id="A2GFY7"/>
<dbReference type="RefSeq" id="XP_001296860.1">
    <property type="nucleotide sequence ID" value="XM_001296859.1"/>
</dbReference>
<keyword evidence="2" id="KW-1185">Reference proteome</keyword>
<dbReference type="EMBL" id="DS115642">
    <property type="protein sequence ID" value="EAX83930.1"/>
    <property type="molecule type" value="Genomic_DNA"/>
</dbReference>
<evidence type="ECO:0000313" key="2">
    <source>
        <dbReference type="Proteomes" id="UP000001542"/>
    </source>
</evidence>
<accession>A2GFY7</accession>
<name>A2GFY7_TRIV3</name>
<gene>
    <name evidence="1" type="ORF">TVAG_131440</name>
</gene>
<evidence type="ECO:0000313" key="1">
    <source>
        <dbReference type="EMBL" id="EAX83930.1"/>
    </source>
</evidence>
<dbReference type="VEuPathDB" id="TrichDB:TVAGG3_0398870"/>
<organism evidence="1 2">
    <name type="scientific">Trichomonas vaginalis (strain ATCC PRA-98 / G3)</name>
    <dbReference type="NCBI Taxonomy" id="412133"/>
    <lineage>
        <taxon>Eukaryota</taxon>
        <taxon>Metamonada</taxon>
        <taxon>Parabasalia</taxon>
        <taxon>Trichomonadida</taxon>
        <taxon>Trichomonadidae</taxon>
        <taxon>Trichomonas</taxon>
    </lineage>
</organism>
<sequence>MFNLMNITTDKAKYKFGEDSTITGKISFDRIKEESFTLKVWIGNHDPYQILNKESGSSTYEYSIDTLYYFSTGNYIISSSVINTNGIESNTVSVEFEYEVSFFLNLEDLERKEYNKTLDKNITVRGSGIYSHGDISINCSIGDVNSTFIGNINKKWITHQFNLSGVCLIPDSIVEEKNYSVTVWATYIDSGVSTESITKEFEFYRNYPVLRISDSIKETYYHNVDKFISVSGFVSDYDCDDEIEIKGYIEGYSNSQTSQNIYIPDLNNHLFEINIPIPDNLTTVEHNLLITCCDNVNKCDSFNKTFSYELNKPEISIVKSPTFPVYINKDKNLEFVLSVSDKDGNSNIRIFHILNDTEGNNINISLYDEITKEVPYPIPIPDDIDVGECQLSFYAVDEYTLISNIEDINVTFSKYTYDESIEDQNHKKLNKKPIKYSPFFFVPLHEFYKHFYFNRNKLKTAA</sequence>